<feature type="domain" description="Helicase C-terminal" evidence="6">
    <location>
        <begin position="1004"/>
        <end position="1145"/>
    </location>
</feature>
<feature type="compositionally biased region" description="Polar residues" evidence="4">
    <location>
        <begin position="1"/>
        <end position="15"/>
    </location>
</feature>
<accession>A0A165IS18</accession>
<evidence type="ECO:0000256" key="4">
    <source>
        <dbReference type="SAM" id="MobiDB-lite"/>
    </source>
</evidence>
<dbReference type="OrthoDB" id="448448at2759"/>
<dbReference type="PANTHER" id="PTHR45626">
    <property type="entry name" value="TRANSCRIPTION TERMINATION FACTOR 2-RELATED"/>
    <property type="match status" value="1"/>
</dbReference>
<dbReference type="PROSITE" id="PS51192">
    <property type="entry name" value="HELICASE_ATP_BIND_1"/>
    <property type="match status" value="1"/>
</dbReference>
<dbReference type="EMBL" id="KV425984">
    <property type="protein sequence ID" value="KZV93796.1"/>
    <property type="molecule type" value="Genomic_DNA"/>
</dbReference>
<dbReference type="CDD" id="cd18008">
    <property type="entry name" value="DEXDc_SHPRH-like"/>
    <property type="match status" value="1"/>
</dbReference>
<dbReference type="PANTHER" id="PTHR45626:SF52">
    <property type="entry name" value="SINGLE-STRANDED DNA-DEPENDENT ATPASE (EUROFUNG)"/>
    <property type="match status" value="1"/>
</dbReference>
<dbReference type="InterPro" id="IPR000330">
    <property type="entry name" value="SNF2_N"/>
</dbReference>
<dbReference type="InterPro" id="IPR014001">
    <property type="entry name" value="Helicase_ATP-bd"/>
</dbReference>
<keyword evidence="8" id="KW-1185">Reference proteome</keyword>
<dbReference type="Pfam" id="PF00176">
    <property type="entry name" value="SNF2-rel_dom"/>
    <property type="match status" value="2"/>
</dbReference>
<dbReference type="InterPro" id="IPR001650">
    <property type="entry name" value="Helicase_C-like"/>
</dbReference>
<dbReference type="InterPro" id="IPR038718">
    <property type="entry name" value="SNF2-like_sf"/>
</dbReference>
<gene>
    <name evidence="7" type="ORF">EXIGLDRAFT_612562</name>
</gene>
<dbReference type="CDD" id="cd18793">
    <property type="entry name" value="SF2_C_SNF"/>
    <property type="match status" value="1"/>
</dbReference>
<dbReference type="Gene3D" id="3.40.50.300">
    <property type="entry name" value="P-loop containing nucleotide triphosphate hydrolases"/>
    <property type="match status" value="1"/>
</dbReference>
<dbReference type="GO" id="GO:0005524">
    <property type="term" value="F:ATP binding"/>
    <property type="evidence" value="ECO:0007669"/>
    <property type="project" value="UniProtKB-KW"/>
</dbReference>
<dbReference type="InterPro" id="IPR050628">
    <property type="entry name" value="SNF2_RAD54_helicase_TF"/>
</dbReference>
<feature type="region of interest" description="Disordered" evidence="4">
    <location>
        <begin position="387"/>
        <end position="413"/>
    </location>
</feature>
<dbReference type="GO" id="GO:0005634">
    <property type="term" value="C:nucleus"/>
    <property type="evidence" value="ECO:0007669"/>
    <property type="project" value="TreeGrafter"/>
</dbReference>
<feature type="region of interest" description="Disordered" evidence="4">
    <location>
        <begin position="539"/>
        <end position="583"/>
    </location>
</feature>
<evidence type="ECO:0000313" key="7">
    <source>
        <dbReference type="EMBL" id="KZV93796.1"/>
    </source>
</evidence>
<name>A0A165IS18_EXIGL</name>
<keyword evidence="2" id="KW-0378">Hydrolase</keyword>
<feature type="compositionally biased region" description="Polar residues" evidence="4">
    <location>
        <begin position="857"/>
        <end position="866"/>
    </location>
</feature>
<feature type="domain" description="Helicase ATP-binding" evidence="5">
    <location>
        <begin position="313"/>
        <end position="649"/>
    </location>
</feature>
<evidence type="ECO:0000256" key="1">
    <source>
        <dbReference type="ARBA" id="ARBA00022741"/>
    </source>
</evidence>
<dbReference type="SMART" id="SM00490">
    <property type="entry name" value="HELICc"/>
    <property type="match status" value="1"/>
</dbReference>
<dbReference type="STRING" id="1314781.A0A165IS18"/>
<dbReference type="SMART" id="SM00487">
    <property type="entry name" value="DEXDc"/>
    <property type="match status" value="1"/>
</dbReference>
<evidence type="ECO:0000256" key="2">
    <source>
        <dbReference type="ARBA" id="ARBA00022801"/>
    </source>
</evidence>
<organism evidence="7 8">
    <name type="scientific">Exidia glandulosa HHB12029</name>
    <dbReference type="NCBI Taxonomy" id="1314781"/>
    <lineage>
        <taxon>Eukaryota</taxon>
        <taxon>Fungi</taxon>
        <taxon>Dikarya</taxon>
        <taxon>Basidiomycota</taxon>
        <taxon>Agaricomycotina</taxon>
        <taxon>Agaricomycetes</taxon>
        <taxon>Auriculariales</taxon>
        <taxon>Exidiaceae</taxon>
        <taxon>Exidia</taxon>
    </lineage>
</organism>
<dbReference type="GO" id="GO:0008094">
    <property type="term" value="F:ATP-dependent activity, acting on DNA"/>
    <property type="evidence" value="ECO:0007669"/>
    <property type="project" value="TreeGrafter"/>
</dbReference>
<evidence type="ECO:0008006" key="9">
    <source>
        <dbReference type="Google" id="ProtNLM"/>
    </source>
</evidence>
<feature type="region of interest" description="Disordered" evidence="4">
    <location>
        <begin position="1"/>
        <end position="37"/>
    </location>
</feature>
<evidence type="ECO:0000313" key="8">
    <source>
        <dbReference type="Proteomes" id="UP000077266"/>
    </source>
</evidence>
<dbReference type="Gene3D" id="3.40.50.10810">
    <property type="entry name" value="Tandem AAA-ATPase domain"/>
    <property type="match status" value="2"/>
</dbReference>
<dbReference type="Proteomes" id="UP000077266">
    <property type="component" value="Unassembled WGS sequence"/>
</dbReference>
<dbReference type="InterPro" id="IPR027417">
    <property type="entry name" value="P-loop_NTPase"/>
</dbReference>
<protein>
    <recommendedName>
        <fullName evidence="9">P-loop containing nucleoside triphosphate hydrolase protein</fullName>
    </recommendedName>
</protein>
<dbReference type="Pfam" id="PF00271">
    <property type="entry name" value="Helicase_C"/>
    <property type="match status" value="1"/>
</dbReference>
<dbReference type="InParanoid" id="A0A165IS18"/>
<feature type="region of interest" description="Disordered" evidence="4">
    <location>
        <begin position="836"/>
        <end position="874"/>
    </location>
</feature>
<dbReference type="GO" id="GO:0016787">
    <property type="term" value="F:hydrolase activity"/>
    <property type="evidence" value="ECO:0007669"/>
    <property type="project" value="UniProtKB-KW"/>
</dbReference>
<reference evidence="7 8" key="1">
    <citation type="journal article" date="2016" name="Mol. Biol. Evol.">
        <title>Comparative Genomics of Early-Diverging Mushroom-Forming Fungi Provides Insights into the Origins of Lignocellulose Decay Capabilities.</title>
        <authorList>
            <person name="Nagy L.G."/>
            <person name="Riley R."/>
            <person name="Tritt A."/>
            <person name="Adam C."/>
            <person name="Daum C."/>
            <person name="Floudas D."/>
            <person name="Sun H."/>
            <person name="Yadav J.S."/>
            <person name="Pangilinan J."/>
            <person name="Larsson K.H."/>
            <person name="Matsuura K."/>
            <person name="Barry K."/>
            <person name="Labutti K."/>
            <person name="Kuo R."/>
            <person name="Ohm R.A."/>
            <person name="Bhattacharya S.S."/>
            <person name="Shirouzu T."/>
            <person name="Yoshinaga Y."/>
            <person name="Martin F.M."/>
            <person name="Grigoriev I.V."/>
            <person name="Hibbett D.S."/>
        </authorList>
    </citation>
    <scope>NUCLEOTIDE SEQUENCE [LARGE SCALE GENOMIC DNA]</scope>
    <source>
        <strain evidence="7 8">HHB12029</strain>
    </source>
</reference>
<dbReference type="AlphaFoldDB" id="A0A165IS18"/>
<dbReference type="PROSITE" id="PS51194">
    <property type="entry name" value="HELICASE_CTER"/>
    <property type="match status" value="1"/>
</dbReference>
<feature type="compositionally biased region" description="Basic and acidic residues" evidence="4">
    <location>
        <begin position="397"/>
        <end position="413"/>
    </location>
</feature>
<evidence type="ECO:0000256" key="3">
    <source>
        <dbReference type="ARBA" id="ARBA00022840"/>
    </source>
</evidence>
<sequence>MQQTQLHPPVASSSKHVIDLTGRTPSPPPRLSFADTPPNTPVCIGQLTVTALVLNPVDYLKIDENHPPPNPLSDEWAPVRLRCEDPDKRKKSGEETIYIHVPQLRLPDGRICGNENFGVVEQKVANTLGPMLSKALIKVDARIRRTMPVILQLEMLVFTPKGNIHIVSGFLQQAGLLLDHPAADNSARLGSILYSNPHNPPPGGFRNALARQSSATNRWSQAAPTGKSVEVQRSQVDELFKNIEGGEDLPETEPAPDVATKLYPHQKKALTFLLEREREITQPNGQHSSLWKRRRDRYGRETFYNIVTSRETVDPPTESKSALLADDMGLGKTISCVALVAATLRQAREFGKQALDQLPPLLSSATGGSFLQASHFAGSVWGMPDTAASSSSGLSAKEAKKMKAQDKRAEEEYTRANRLKTRSRATLIVCPLSTVSNWEEQFREHWRGEVTVVGGAGAVCPHAGSSAAPTAPPTPGPSCNAAALSTASLQAAIREARVRDGSPMRIYIYHGNTRRPDPLFLADFDVVLTTYSTLASEYSKQTRSTQLNDEDDAPSDDVSAMDVEDGSSKKKAKKRKPRIAPGQEATSPLQMVHWFRIVLDEAHSIKETNTVGCRASCDLMADRRICLTGTPVQNKLDDVFALLKFMRIQPFDDKVMWMEFIGSPVKYGQQLGVARLQTIMSVTTLRRTKESKNAQGQRILTLPPRRDELRYLKFDENEQAIYNGFFDESKAEFTQLSRTNQVMKNYVGILQKILRLRQICDHWQLVEDKPPAPECKDFVDTANGVDQIVDSMDHHLTLCSATVVFGLLRESGTASCGECGAELATALDSWERDAPEMDPQCIAPSGAKRGRKPKSSAPGTRASSPSAAGKDGAAPRPVMTKCRHLFCLACFRSATYPEWPQPPPPPPEGSEYEFTCSTCQTELALPSDAIEVSPEGGIPAQGVKKKVKKEKRQRGQVTLESYQASTKVRALLSDLMHFSRANPHSANYDPAAIEFEEVDSEGNRTDDGVVKTIVFSQWTSMLDKIEDALELANIQYDRLDGTMKRDDRQKAMDALKQNPACEVLLVSLRAGGVGLNLTAATRCYLMDPYWNPAVENQAVDRIHRLGQTRPVTTIKLIIENTIEARLLEVQKKKTEIANMTLAHTGGMTKAELMQHRLRELQTLFG</sequence>
<dbReference type="SUPFAM" id="SSF52540">
    <property type="entry name" value="P-loop containing nucleoside triphosphate hydrolases"/>
    <property type="match status" value="2"/>
</dbReference>
<proteinExistence type="predicted"/>
<evidence type="ECO:0000259" key="5">
    <source>
        <dbReference type="PROSITE" id="PS51192"/>
    </source>
</evidence>
<dbReference type="InterPro" id="IPR049730">
    <property type="entry name" value="SNF2/RAD54-like_C"/>
</dbReference>
<keyword evidence="3" id="KW-0067">ATP-binding</keyword>
<evidence type="ECO:0000259" key="6">
    <source>
        <dbReference type="PROSITE" id="PS51194"/>
    </source>
</evidence>
<feature type="compositionally biased region" description="Basic residues" evidence="4">
    <location>
        <begin position="569"/>
        <end position="578"/>
    </location>
</feature>
<dbReference type="GO" id="GO:0006281">
    <property type="term" value="P:DNA repair"/>
    <property type="evidence" value="ECO:0007669"/>
    <property type="project" value="TreeGrafter"/>
</dbReference>
<keyword evidence="1" id="KW-0547">Nucleotide-binding</keyword>